<dbReference type="Gene3D" id="2.10.109.10">
    <property type="entry name" value="Umud Fragment, subunit A"/>
    <property type="match status" value="1"/>
</dbReference>
<feature type="region of interest" description="Disordered" evidence="4">
    <location>
        <begin position="86"/>
        <end position="111"/>
    </location>
</feature>
<evidence type="ECO:0000313" key="6">
    <source>
        <dbReference type="EMBL" id="MDO6966947.1"/>
    </source>
</evidence>
<name>A0ABT8YUA2_9HYPH</name>
<evidence type="ECO:0000256" key="1">
    <source>
        <dbReference type="ARBA" id="ARBA00023015"/>
    </source>
</evidence>
<dbReference type="RefSeq" id="WP_304378877.1">
    <property type="nucleotide sequence ID" value="NZ_JAUOZU010000024.1"/>
</dbReference>
<reference evidence="6" key="1">
    <citation type="journal article" date="2015" name="Int. J. Syst. Evol. Microbiol.">
        <title>Rhizobium alvei sp. nov., isolated from a freshwater river.</title>
        <authorList>
            <person name="Sheu S.Y."/>
            <person name="Huang H.W."/>
            <person name="Young C.C."/>
            <person name="Chen W.M."/>
        </authorList>
    </citation>
    <scope>NUCLEOTIDE SEQUENCE</scope>
    <source>
        <strain evidence="6">TNR-22</strain>
    </source>
</reference>
<protein>
    <submittedName>
        <fullName evidence="6">Helix-turn-helix domain-containing protein</fullName>
    </submittedName>
</protein>
<dbReference type="InterPro" id="IPR036286">
    <property type="entry name" value="LexA/Signal_pep-like_sf"/>
</dbReference>
<comment type="caution">
    <text evidence="6">The sequence shown here is derived from an EMBL/GenBank/DDBJ whole genome shotgun (WGS) entry which is preliminary data.</text>
</comment>
<dbReference type="PROSITE" id="PS50943">
    <property type="entry name" value="HTH_CROC1"/>
    <property type="match status" value="1"/>
</dbReference>
<dbReference type="PANTHER" id="PTHR40661:SF3">
    <property type="entry name" value="FELS-1 PROPHAGE TRANSCRIPTIONAL REGULATOR"/>
    <property type="match status" value="1"/>
</dbReference>
<keyword evidence="7" id="KW-1185">Reference proteome</keyword>
<dbReference type="InterPro" id="IPR001387">
    <property type="entry name" value="Cro/C1-type_HTH"/>
</dbReference>
<dbReference type="CDD" id="cd06529">
    <property type="entry name" value="S24_LexA-like"/>
    <property type="match status" value="1"/>
</dbReference>
<dbReference type="EMBL" id="JAUOZU010000024">
    <property type="protein sequence ID" value="MDO6966947.1"/>
    <property type="molecule type" value="Genomic_DNA"/>
</dbReference>
<dbReference type="SUPFAM" id="SSF47413">
    <property type="entry name" value="lambda repressor-like DNA-binding domains"/>
    <property type="match status" value="1"/>
</dbReference>
<proteinExistence type="predicted"/>
<dbReference type="InterPro" id="IPR039418">
    <property type="entry name" value="LexA-like"/>
</dbReference>
<dbReference type="SMART" id="SM00530">
    <property type="entry name" value="HTH_XRE"/>
    <property type="match status" value="1"/>
</dbReference>
<dbReference type="CDD" id="cd00093">
    <property type="entry name" value="HTH_XRE"/>
    <property type="match status" value="1"/>
</dbReference>
<evidence type="ECO:0000256" key="4">
    <source>
        <dbReference type="SAM" id="MobiDB-lite"/>
    </source>
</evidence>
<feature type="compositionally biased region" description="Acidic residues" evidence="4">
    <location>
        <begin position="99"/>
        <end position="110"/>
    </location>
</feature>
<dbReference type="SUPFAM" id="SSF51306">
    <property type="entry name" value="LexA/Signal peptidase"/>
    <property type="match status" value="1"/>
</dbReference>
<evidence type="ECO:0000259" key="5">
    <source>
        <dbReference type="PROSITE" id="PS50943"/>
    </source>
</evidence>
<dbReference type="InterPro" id="IPR010982">
    <property type="entry name" value="Lambda_DNA-bd_dom_sf"/>
</dbReference>
<evidence type="ECO:0000313" key="7">
    <source>
        <dbReference type="Proteomes" id="UP001174932"/>
    </source>
</evidence>
<gene>
    <name evidence="6" type="ORF">Q4481_23575</name>
</gene>
<evidence type="ECO:0000256" key="2">
    <source>
        <dbReference type="ARBA" id="ARBA00023125"/>
    </source>
</evidence>
<keyword evidence="1" id="KW-0805">Transcription regulation</keyword>
<dbReference type="InterPro" id="IPR015927">
    <property type="entry name" value="Peptidase_S24_S26A/B/C"/>
</dbReference>
<dbReference type="Proteomes" id="UP001174932">
    <property type="component" value="Unassembled WGS sequence"/>
</dbReference>
<feature type="domain" description="HTH cro/C1-type" evidence="5">
    <location>
        <begin position="20"/>
        <end position="75"/>
    </location>
</feature>
<reference evidence="6" key="2">
    <citation type="submission" date="2023-07" db="EMBL/GenBank/DDBJ databases">
        <authorList>
            <person name="Shen H."/>
        </authorList>
    </citation>
    <scope>NUCLEOTIDE SEQUENCE</scope>
    <source>
        <strain evidence="6">TNR-22</strain>
    </source>
</reference>
<organism evidence="6 7">
    <name type="scientific">Rhizobium alvei</name>
    <dbReference type="NCBI Taxonomy" id="1132659"/>
    <lineage>
        <taxon>Bacteria</taxon>
        <taxon>Pseudomonadati</taxon>
        <taxon>Pseudomonadota</taxon>
        <taxon>Alphaproteobacteria</taxon>
        <taxon>Hyphomicrobiales</taxon>
        <taxon>Rhizobiaceae</taxon>
        <taxon>Rhizobium/Agrobacterium group</taxon>
        <taxon>Rhizobium</taxon>
    </lineage>
</organism>
<sequence>MICVANSENLLAMTSMGERLKKMREEAGFESASKAAAALGVSASSYRAHENGQNEFSPDMAEKYARKFNTSAAYLLTGENVERPSKPAPYRIVSSFDPDQPENENGDEWDGNGGALVDGLITFNRTISGSSPEFSARPGLGQGQIDDRSARVVSNGIATGHPVVNEWLIPPGYIRNALDAAPSQIIVLPVIGHSMEPVLRSNDRILVDVSQNAWMGDAVYVIDDGDGVLQAKTLKKVTSSHPPAYRIVSEASPDEPPVIRAFDEFRIVGRVVGRFTKM</sequence>
<keyword evidence="3" id="KW-0804">Transcription</keyword>
<accession>A0ABT8YUA2</accession>
<keyword evidence="2" id="KW-0238">DNA-binding</keyword>
<dbReference type="Pfam" id="PF00717">
    <property type="entry name" value="Peptidase_S24"/>
    <property type="match status" value="1"/>
</dbReference>
<evidence type="ECO:0000256" key="3">
    <source>
        <dbReference type="ARBA" id="ARBA00023163"/>
    </source>
</evidence>
<dbReference type="Gene3D" id="1.10.260.40">
    <property type="entry name" value="lambda repressor-like DNA-binding domains"/>
    <property type="match status" value="1"/>
</dbReference>
<dbReference type="Pfam" id="PF12844">
    <property type="entry name" value="HTH_19"/>
    <property type="match status" value="1"/>
</dbReference>
<dbReference type="PANTHER" id="PTHR40661">
    <property type="match status" value="1"/>
</dbReference>